<dbReference type="Proteomes" id="UP001501627">
    <property type="component" value="Unassembled WGS sequence"/>
</dbReference>
<evidence type="ECO:0000313" key="1">
    <source>
        <dbReference type="EMBL" id="GAA4005363.1"/>
    </source>
</evidence>
<gene>
    <name evidence="1" type="ORF">GCM10022279_31830</name>
</gene>
<organism evidence="1 2">
    <name type="scientific">Comamonas faecalis</name>
    <dbReference type="NCBI Taxonomy" id="1387849"/>
    <lineage>
        <taxon>Bacteria</taxon>
        <taxon>Pseudomonadati</taxon>
        <taxon>Pseudomonadota</taxon>
        <taxon>Betaproteobacteria</taxon>
        <taxon>Burkholderiales</taxon>
        <taxon>Comamonadaceae</taxon>
        <taxon>Comamonas</taxon>
    </lineage>
</organism>
<evidence type="ECO:0008006" key="3">
    <source>
        <dbReference type="Google" id="ProtNLM"/>
    </source>
</evidence>
<comment type="caution">
    <text evidence="1">The sequence shown here is derived from an EMBL/GenBank/DDBJ whole genome shotgun (WGS) entry which is preliminary data.</text>
</comment>
<evidence type="ECO:0000313" key="2">
    <source>
        <dbReference type="Proteomes" id="UP001501627"/>
    </source>
</evidence>
<protein>
    <recommendedName>
        <fullName evidence="3">Phosphoglycerate mutase</fullName>
    </recommendedName>
</protein>
<reference evidence="2" key="1">
    <citation type="journal article" date="2019" name="Int. J. Syst. Evol. Microbiol.">
        <title>The Global Catalogue of Microorganisms (GCM) 10K type strain sequencing project: providing services to taxonomists for standard genome sequencing and annotation.</title>
        <authorList>
            <consortium name="The Broad Institute Genomics Platform"/>
            <consortium name="The Broad Institute Genome Sequencing Center for Infectious Disease"/>
            <person name="Wu L."/>
            <person name="Ma J."/>
        </authorList>
    </citation>
    <scope>NUCLEOTIDE SEQUENCE [LARGE SCALE GENOMIC DNA]</scope>
    <source>
        <strain evidence="2">JCM 17561</strain>
    </source>
</reference>
<dbReference type="RefSeq" id="WP_103045565.1">
    <property type="nucleotide sequence ID" value="NZ_BAABBP010000044.1"/>
</dbReference>
<accession>A0ABP7S2I1</accession>
<proteinExistence type="predicted"/>
<sequence length="309" mass="33720">MPPPSHLLIAYAATAAPSCQHTLQRLELPHLNQLLARLGPAEVDPGDELDYTPPHERALARALHLPADFPPWAAWESHTAGAACAWMTPCHWQAGADQIHMHPPQTLALTEAESRALLALLAPWFADEGITLAYHAPLRWLATGEPLDGLHTASLDRVEGRDISHWRAHGPQERLLQRLHSEVQMLLYTHAFNDAREAAGQLPVNAFWLHGAGRLAQPVAAPEPAPVLALELRAAALGGDWPAWADAWRQLDAGAVAALLAQVRAGQPVRLTLCGERSARSFDNHGRGLLAALRRQLQPQRFANLQATL</sequence>
<keyword evidence="2" id="KW-1185">Reference proteome</keyword>
<name>A0ABP7S2I1_9BURK</name>
<dbReference type="EMBL" id="BAABBP010000044">
    <property type="protein sequence ID" value="GAA4005363.1"/>
    <property type="molecule type" value="Genomic_DNA"/>
</dbReference>